<evidence type="ECO:0000256" key="8">
    <source>
        <dbReference type="PROSITE-ProRule" id="PRU01193"/>
    </source>
</evidence>
<feature type="transmembrane region" description="Helical" evidence="9">
    <location>
        <begin position="99"/>
        <end position="119"/>
    </location>
</feature>
<evidence type="ECO:0000256" key="7">
    <source>
        <dbReference type="PROSITE-ProRule" id="PRU00703"/>
    </source>
</evidence>
<evidence type="ECO:0000256" key="4">
    <source>
        <dbReference type="ARBA" id="ARBA00022989"/>
    </source>
</evidence>
<dbReference type="InterPro" id="IPR000644">
    <property type="entry name" value="CBS_dom"/>
</dbReference>
<keyword evidence="3" id="KW-0677">Repeat</keyword>
<evidence type="ECO:0000256" key="2">
    <source>
        <dbReference type="ARBA" id="ARBA00022692"/>
    </source>
</evidence>
<evidence type="ECO:0000256" key="3">
    <source>
        <dbReference type="ARBA" id="ARBA00022737"/>
    </source>
</evidence>
<evidence type="ECO:0000256" key="1">
    <source>
        <dbReference type="ARBA" id="ARBA00004141"/>
    </source>
</evidence>
<evidence type="ECO:0000259" key="10">
    <source>
        <dbReference type="PROSITE" id="PS51371"/>
    </source>
</evidence>
<protein>
    <recommendedName>
        <fullName evidence="14">CBS domain containing protein</fullName>
    </recommendedName>
</protein>
<keyword evidence="13" id="KW-1185">Reference proteome</keyword>
<dbReference type="STRING" id="907348.TresaDRAFT_2754"/>
<feature type="domain" description="CBS" evidence="10">
    <location>
        <begin position="278"/>
        <end position="340"/>
    </location>
</feature>
<organism evidence="12 13">
    <name type="scientific">Treponema saccharophilum DSM 2985</name>
    <dbReference type="NCBI Taxonomy" id="907348"/>
    <lineage>
        <taxon>Bacteria</taxon>
        <taxon>Pseudomonadati</taxon>
        <taxon>Spirochaetota</taxon>
        <taxon>Spirochaetia</taxon>
        <taxon>Spirochaetales</taxon>
        <taxon>Treponemataceae</taxon>
        <taxon>Treponema</taxon>
    </lineage>
</organism>
<dbReference type="Pfam" id="PF01595">
    <property type="entry name" value="CNNM"/>
    <property type="match status" value="1"/>
</dbReference>
<feature type="transmembrane region" description="Helical" evidence="9">
    <location>
        <begin position="131"/>
        <end position="154"/>
    </location>
</feature>
<keyword evidence="5 7" id="KW-0129">CBS domain</keyword>
<evidence type="ECO:0000313" key="13">
    <source>
        <dbReference type="Proteomes" id="UP000003571"/>
    </source>
</evidence>
<comment type="subcellular location">
    <subcellularLocation>
        <location evidence="1">Membrane</location>
        <topology evidence="1">Multi-pass membrane protein</topology>
    </subcellularLocation>
</comment>
<dbReference type="PATRIC" id="fig|907348.3.peg.212"/>
<dbReference type="InterPro" id="IPR036318">
    <property type="entry name" value="FAD-bd_PCMH-like_sf"/>
</dbReference>
<dbReference type="InterPro" id="IPR005170">
    <property type="entry name" value="Transptr-assoc_dom"/>
</dbReference>
<dbReference type="PROSITE" id="PS51371">
    <property type="entry name" value="CBS"/>
    <property type="match status" value="2"/>
</dbReference>
<sequence length="434" mass="48659">MLTLLTDVILPSVAVLILVAIVAFFASSETAFLSITRMTLRQMLKSDDPAKKSTPAKKISFLKKDMNKLLSLILIGINFITSLASGLAATVAIKIAGEAGSAVATFVMVFILIIFGEITPKTFAAVYPIKAASIFAGPLILLEKILFPLVWIFAKITDSLTFVLNALWKDDKNLITEEELKSLFEVGETEGTLEHNEKKMLYNIFDFTDLHIHDIMRHRSLVKFIPSDATFDEVVKIFAETGYSRIPVCDGEFDNVKGMVYYKHLLIKSRYKDSPNFMTKVIRPVIYVPETLMATELLAKFKKEQTNFAVAIDENGSNIGIVTMDDIMRAVFGRSVHEDSPETAAEFRIRPVSPVEYIVPGDVKMDDVNEILDLDMESENYDTVAGWVLENVDALPEVKQSIVRDGITYTVEEMEMRRIKSVRIKLLVPPQGKR</sequence>
<dbReference type="SUPFAM" id="SSF54631">
    <property type="entry name" value="CBS-domain pair"/>
    <property type="match status" value="1"/>
</dbReference>
<evidence type="ECO:0008006" key="14">
    <source>
        <dbReference type="Google" id="ProtNLM"/>
    </source>
</evidence>
<dbReference type="OrthoDB" id="9798188at2"/>
<dbReference type="Gene3D" id="3.30.465.10">
    <property type="match status" value="1"/>
</dbReference>
<dbReference type="GO" id="GO:0005886">
    <property type="term" value="C:plasma membrane"/>
    <property type="evidence" value="ECO:0007669"/>
    <property type="project" value="TreeGrafter"/>
</dbReference>
<evidence type="ECO:0000256" key="6">
    <source>
        <dbReference type="ARBA" id="ARBA00023136"/>
    </source>
</evidence>
<dbReference type="SMART" id="SM01091">
    <property type="entry name" value="CorC_HlyC"/>
    <property type="match status" value="1"/>
</dbReference>
<keyword evidence="2 8" id="KW-0812">Transmembrane</keyword>
<dbReference type="EMBL" id="AGRW01000026">
    <property type="protein sequence ID" value="EIC03003.1"/>
    <property type="molecule type" value="Genomic_DNA"/>
</dbReference>
<dbReference type="AlphaFoldDB" id="H7EHE8"/>
<dbReference type="InterPro" id="IPR002550">
    <property type="entry name" value="CNNM"/>
</dbReference>
<feature type="transmembrane region" description="Helical" evidence="9">
    <location>
        <begin position="69"/>
        <end position="93"/>
    </location>
</feature>
<dbReference type="Proteomes" id="UP000003571">
    <property type="component" value="Unassembled WGS sequence"/>
</dbReference>
<dbReference type="InterPro" id="IPR016169">
    <property type="entry name" value="FAD-bd_PCMH_sub2"/>
</dbReference>
<evidence type="ECO:0000313" key="12">
    <source>
        <dbReference type="EMBL" id="EIC03003.1"/>
    </source>
</evidence>
<keyword evidence="6 8" id="KW-0472">Membrane</keyword>
<reference evidence="12 13" key="1">
    <citation type="submission" date="2011-09" db="EMBL/GenBank/DDBJ databases">
        <title>The draft genome of Treponema saccharophilum DSM 2985.</title>
        <authorList>
            <consortium name="US DOE Joint Genome Institute (JGI-PGF)"/>
            <person name="Lucas S."/>
            <person name="Copeland A."/>
            <person name="Lapidus A."/>
            <person name="Glavina del Rio T."/>
            <person name="Dalin E."/>
            <person name="Tice H."/>
            <person name="Bruce D."/>
            <person name="Goodwin L."/>
            <person name="Pitluck S."/>
            <person name="Peters L."/>
            <person name="Kyrpides N."/>
            <person name="Mavromatis K."/>
            <person name="Ivanova N."/>
            <person name="Markowitz V."/>
            <person name="Cheng J.-F."/>
            <person name="Hugenholtz P."/>
            <person name="Woyke T."/>
            <person name="Wu D."/>
            <person name="Gronow S."/>
            <person name="Wellnitz S."/>
            <person name="Brambilla E."/>
            <person name="Klenk H.-P."/>
            <person name="Eisen J.A."/>
        </authorList>
    </citation>
    <scope>NUCLEOTIDE SEQUENCE [LARGE SCALE GENOMIC DNA]</scope>
    <source>
        <strain evidence="12 13">DSM 2985</strain>
    </source>
</reference>
<evidence type="ECO:0000256" key="9">
    <source>
        <dbReference type="SAM" id="Phobius"/>
    </source>
</evidence>
<feature type="transmembrane region" description="Helical" evidence="9">
    <location>
        <begin position="12"/>
        <end position="35"/>
    </location>
</feature>
<dbReference type="PANTHER" id="PTHR22777">
    <property type="entry name" value="HEMOLYSIN-RELATED"/>
    <property type="match status" value="1"/>
</dbReference>
<dbReference type="CDD" id="cd04590">
    <property type="entry name" value="CBS_pair_CorC_HlyC_assoc"/>
    <property type="match status" value="1"/>
</dbReference>
<dbReference type="SMART" id="SM00116">
    <property type="entry name" value="CBS"/>
    <property type="match status" value="2"/>
</dbReference>
<gene>
    <name evidence="12" type="ORF">TresaDRAFT_2754</name>
</gene>
<dbReference type="GO" id="GO:0050660">
    <property type="term" value="F:flavin adenine dinucleotide binding"/>
    <property type="evidence" value="ECO:0007669"/>
    <property type="project" value="InterPro"/>
</dbReference>
<feature type="domain" description="CBS" evidence="10">
    <location>
        <begin position="216"/>
        <end position="275"/>
    </location>
</feature>
<comment type="caution">
    <text evidence="12">The sequence shown here is derived from an EMBL/GenBank/DDBJ whole genome shotgun (WGS) entry which is preliminary data.</text>
</comment>
<dbReference type="eggNOG" id="COG1253">
    <property type="taxonomic scope" value="Bacteria"/>
</dbReference>
<keyword evidence="4 8" id="KW-1133">Transmembrane helix</keyword>
<feature type="domain" description="CNNM transmembrane" evidence="11">
    <location>
        <begin position="4"/>
        <end position="197"/>
    </location>
</feature>
<dbReference type="Pfam" id="PF00571">
    <property type="entry name" value="CBS"/>
    <property type="match status" value="2"/>
</dbReference>
<dbReference type="PROSITE" id="PS51846">
    <property type="entry name" value="CNNM"/>
    <property type="match status" value="1"/>
</dbReference>
<evidence type="ECO:0000259" key="11">
    <source>
        <dbReference type="PROSITE" id="PS51846"/>
    </source>
</evidence>
<dbReference type="PANTHER" id="PTHR22777:SF4">
    <property type="entry name" value="UPF0053 PROTEIN SLL1254"/>
    <property type="match status" value="1"/>
</dbReference>
<dbReference type="RefSeq" id="WP_002702021.1">
    <property type="nucleotide sequence ID" value="NZ_AGRW01000026.1"/>
</dbReference>
<dbReference type="InterPro" id="IPR046342">
    <property type="entry name" value="CBS_dom_sf"/>
</dbReference>
<dbReference type="Pfam" id="PF03471">
    <property type="entry name" value="CorC_HlyC"/>
    <property type="match status" value="1"/>
</dbReference>
<accession>H7EHE8</accession>
<proteinExistence type="predicted"/>
<dbReference type="SUPFAM" id="SSF56176">
    <property type="entry name" value="FAD-binding/transporter-associated domain-like"/>
    <property type="match status" value="1"/>
</dbReference>
<name>H7EHE8_9SPIR</name>
<evidence type="ECO:0000256" key="5">
    <source>
        <dbReference type="ARBA" id="ARBA00023122"/>
    </source>
</evidence>
<dbReference type="InterPro" id="IPR044751">
    <property type="entry name" value="Ion_transp-like_CBS"/>
</dbReference>
<dbReference type="Gene3D" id="3.10.580.10">
    <property type="entry name" value="CBS-domain"/>
    <property type="match status" value="1"/>
</dbReference>